<dbReference type="SUPFAM" id="SSF63817">
    <property type="entry name" value="Sortase"/>
    <property type="match status" value="1"/>
</dbReference>
<name>A0A0G1RIX3_9BACT</name>
<dbReference type="AlphaFoldDB" id="A0A0G1RIX3"/>
<dbReference type="GO" id="GO:0016787">
    <property type="term" value="F:hydrolase activity"/>
    <property type="evidence" value="ECO:0007669"/>
    <property type="project" value="UniProtKB-KW"/>
</dbReference>
<dbReference type="InterPro" id="IPR005754">
    <property type="entry name" value="Sortase"/>
</dbReference>
<accession>A0A0G1RIX3</accession>
<evidence type="ECO:0000256" key="1">
    <source>
        <dbReference type="ARBA" id="ARBA00022801"/>
    </source>
</evidence>
<keyword evidence="1" id="KW-0378">Hydrolase</keyword>
<dbReference type="InterPro" id="IPR023365">
    <property type="entry name" value="Sortase_dom-sf"/>
</dbReference>
<organism evidence="2 3">
    <name type="scientific">Candidatus Amesbacteria bacterium GW2011_GWA2_47_11</name>
    <dbReference type="NCBI Taxonomy" id="1618357"/>
    <lineage>
        <taxon>Bacteria</taxon>
        <taxon>Candidatus Amesiibacteriota</taxon>
    </lineage>
</organism>
<dbReference type="Pfam" id="PF04203">
    <property type="entry name" value="Sortase"/>
    <property type="match status" value="1"/>
</dbReference>
<dbReference type="Proteomes" id="UP000034607">
    <property type="component" value="Unassembled WGS sequence"/>
</dbReference>
<protein>
    <recommendedName>
        <fullName evidence="4">Sortase family protein</fullName>
    </recommendedName>
</protein>
<reference evidence="2 3" key="1">
    <citation type="journal article" date="2015" name="Nature">
        <title>rRNA introns, odd ribosomes, and small enigmatic genomes across a large radiation of phyla.</title>
        <authorList>
            <person name="Brown C.T."/>
            <person name="Hug L.A."/>
            <person name="Thomas B.C."/>
            <person name="Sharon I."/>
            <person name="Castelle C.J."/>
            <person name="Singh A."/>
            <person name="Wilkins M.J."/>
            <person name="Williams K.H."/>
            <person name="Banfield J.F."/>
        </authorList>
    </citation>
    <scope>NUCLEOTIDE SEQUENCE [LARGE SCALE GENOMIC DNA]</scope>
</reference>
<sequence>MASKLSLLFLFFSWLSFTFAGYAVWQRYSPVPLPPPPPATASGLPYRIRLSSVGLDLPVYPADIKNDRFPTTPDGVTFLASSQLPGQPGTAIFYGHNWLRLLRPLHRAQPGQVVTVTFDSGTTRNFIIQNIKVVSPKDISSLSPVSDSVSNLILYTCTGFLDRQRLILTAASV</sequence>
<evidence type="ECO:0008006" key="4">
    <source>
        <dbReference type="Google" id="ProtNLM"/>
    </source>
</evidence>
<dbReference type="Gene3D" id="2.40.260.10">
    <property type="entry name" value="Sortase"/>
    <property type="match status" value="1"/>
</dbReference>
<evidence type="ECO:0000313" key="2">
    <source>
        <dbReference type="EMBL" id="KKU57027.1"/>
    </source>
</evidence>
<gene>
    <name evidence="2" type="ORF">UX78_C0001G0080</name>
</gene>
<proteinExistence type="predicted"/>
<comment type="caution">
    <text evidence="2">The sequence shown here is derived from an EMBL/GenBank/DDBJ whole genome shotgun (WGS) entry which is preliminary data.</text>
</comment>
<evidence type="ECO:0000313" key="3">
    <source>
        <dbReference type="Proteomes" id="UP000034607"/>
    </source>
</evidence>
<dbReference type="EMBL" id="LCNM01000001">
    <property type="protein sequence ID" value="KKU57027.1"/>
    <property type="molecule type" value="Genomic_DNA"/>
</dbReference>